<feature type="transmembrane region" description="Helical" evidence="2">
    <location>
        <begin position="771"/>
        <end position="790"/>
    </location>
</feature>
<accession>A0ABD3M3E6</accession>
<dbReference type="AlphaFoldDB" id="A0ABD3M3E6"/>
<feature type="transmembrane region" description="Helical" evidence="2">
    <location>
        <begin position="390"/>
        <end position="411"/>
    </location>
</feature>
<evidence type="ECO:0008006" key="5">
    <source>
        <dbReference type="Google" id="ProtNLM"/>
    </source>
</evidence>
<dbReference type="Proteomes" id="UP001530293">
    <property type="component" value="Unassembled WGS sequence"/>
</dbReference>
<name>A0ABD3M3E6_9STRA</name>
<keyword evidence="2" id="KW-0812">Transmembrane</keyword>
<evidence type="ECO:0000313" key="3">
    <source>
        <dbReference type="EMBL" id="KAL3757259.1"/>
    </source>
</evidence>
<feature type="transmembrane region" description="Helical" evidence="2">
    <location>
        <begin position="796"/>
        <end position="814"/>
    </location>
</feature>
<protein>
    <recommendedName>
        <fullName evidence="5">Transmembrane protein</fullName>
    </recommendedName>
</protein>
<feature type="compositionally biased region" description="Polar residues" evidence="1">
    <location>
        <begin position="321"/>
        <end position="334"/>
    </location>
</feature>
<gene>
    <name evidence="3" type="ORF">ACHAWU_008420</name>
</gene>
<feature type="transmembrane region" description="Helical" evidence="2">
    <location>
        <begin position="622"/>
        <end position="641"/>
    </location>
</feature>
<proteinExistence type="predicted"/>
<comment type="caution">
    <text evidence="3">The sequence shown here is derived from an EMBL/GenBank/DDBJ whole genome shotgun (WGS) entry which is preliminary data.</text>
</comment>
<keyword evidence="2" id="KW-1133">Transmembrane helix</keyword>
<evidence type="ECO:0000256" key="2">
    <source>
        <dbReference type="SAM" id="Phobius"/>
    </source>
</evidence>
<evidence type="ECO:0000256" key="1">
    <source>
        <dbReference type="SAM" id="MobiDB-lite"/>
    </source>
</evidence>
<sequence length="837" mass="92712">MKSSTSSKSKSSPTAINLYRLIAKIFDLHLPYLTTTLHLQIEFVLWICTILFIISSSLVLYKQTYLQTWGDWVFLLTVGAWLGRHFLLRLVCTVTWMDPGLVKGGSWRRRRAFHTWLLQHRRQQNLYHRLRWLLSSISPYNIASMLVKFIQTCAMAGQYCDASAANGVASAAMMVVATSGGGDDHYLHGHHFSKSSSTHHSHGQHAAVLSFGPRPHSITMNTYMLSLARSWGTLCGLSFATWSLLRGERGNMRGAIGEIVVLVGVVIWSWTKSCLSLVGLPPFSSSPRSELRSGFGLDSSMGGVVTGNTGKRNRSRKQSTHADLQSHSSSQNRNNFADADRSLDFGHGNLTFSSFPSAIRSRALHIQQMRTSDMYRALESIWEACPPSQFLVAMIATITLIFGWLIALGGYDLFFGNSYGANDIEYQNMPNFKGSINLNQQHDLFHKGYYWRNQSPFPAPNIFNAEPPSFVTLIFLVVSFGTAASLLLYGRILLPIPEFVAGTNVLKALRAETRMLGGGTSGVGASKLSKLKDLPWAENYKSITTENRLRLYYKVAIVRVLENVLLCAVLPQTEIVCRITEHCEQGPLLWGPSGVTGIAGRRFGKRSSFLTSSFDALMGDDFATRLIATSVVLVTAILLVGQMTLMNRTYLAIMGYISGEWELVAETSEGQEDDLFVSPTRFRPKSLPFELFGIGSKPIQSHATRRSNILMQWDPKRRYQKGDRIAYGDAMYEAVSNSPEGPPFDPFLRAAHDLFSEELGHPSASNLMPSLSQGILVLAGMVLTAVLVWRKAGWNYVPLVVCFAATLIAGYGVSHSTEKSMMGMKKVALEIARSSSA</sequence>
<feature type="region of interest" description="Disordered" evidence="1">
    <location>
        <begin position="302"/>
        <end position="334"/>
    </location>
</feature>
<keyword evidence="4" id="KW-1185">Reference proteome</keyword>
<feature type="transmembrane region" description="Helical" evidence="2">
    <location>
        <begin position="470"/>
        <end position="489"/>
    </location>
</feature>
<evidence type="ECO:0000313" key="4">
    <source>
        <dbReference type="Proteomes" id="UP001530293"/>
    </source>
</evidence>
<feature type="transmembrane region" description="Helical" evidence="2">
    <location>
        <begin position="43"/>
        <end position="61"/>
    </location>
</feature>
<reference evidence="3 4" key="1">
    <citation type="submission" date="2024-10" db="EMBL/GenBank/DDBJ databases">
        <title>Updated reference genomes for cyclostephanoid diatoms.</title>
        <authorList>
            <person name="Roberts W.R."/>
            <person name="Alverson A.J."/>
        </authorList>
    </citation>
    <scope>NUCLEOTIDE SEQUENCE [LARGE SCALE GENOMIC DNA]</scope>
    <source>
        <strain evidence="3 4">AJA232-27</strain>
    </source>
</reference>
<dbReference type="EMBL" id="JALLBG020000268">
    <property type="protein sequence ID" value="KAL3757259.1"/>
    <property type="molecule type" value="Genomic_DNA"/>
</dbReference>
<keyword evidence="2" id="KW-0472">Membrane</keyword>
<organism evidence="3 4">
    <name type="scientific">Discostella pseudostelligera</name>
    <dbReference type="NCBI Taxonomy" id="259834"/>
    <lineage>
        <taxon>Eukaryota</taxon>
        <taxon>Sar</taxon>
        <taxon>Stramenopiles</taxon>
        <taxon>Ochrophyta</taxon>
        <taxon>Bacillariophyta</taxon>
        <taxon>Coscinodiscophyceae</taxon>
        <taxon>Thalassiosirophycidae</taxon>
        <taxon>Stephanodiscales</taxon>
        <taxon>Stephanodiscaceae</taxon>
        <taxon>Discostella</taxon>
    </lineage>
</organism>